<dbReference type="NCBIfam" id="TIGR01730">
    <property type="entry name" value="RND_mfp"/>
    <property type="match status" value="1"/>
</dbReference>
<dbReference type="InterPro" id="IPR006143">
    <property type="entry name" value="RND_pump_MFP"/>
</dbReference>
<dbReference type="InterPro" id="IPR058625">
    <property type="entry name" value="MdtA-like_BSH"/>
</dbReference>
<dbReference type="InterPro" id="IPR058792">
    <property type="entry name" value="Beta-barrel_RND_2"/>
</dbReference>
<dbReference type="OrthoDB" id="9798190at2"/>
<feature type="domain" description="CusB-like beta-barrel" evidence="5">
    <location>
        <begin position="194"/>
        <end position="266"/>
    </location>
</feature>
<dbReference type="EMBL" id="RAPN01000001">
    <property type="protein sequence ID" value="RKD90720.1"/>
    <property type="molecule type" value="Genomic_DNA"/>
</dbReference>
<dbReference type="Gene3D" id="1.10.287.470">
    <property type="entry name" value="Helix hairpin bin"/>
    <property type="match status" value="1"/>
</dbReference>
<comment type="similarity">
    <text evidence="2">Belongs to the membrane fusion protein (MFP) (TC 8.A.1) family.</text>
</comment>
<evidence type="ECO:0000259" key="4">
    <source>
        <dbReference type="Pfam" id="PF25917"/>
    </source>
</evidence>
<dbReference type="SUPFAM" id="SSF111369">
    <property type="entry name" value="HlyD-like secretion proteins"/>
    <property type="match status" value="1"/>
</dbReference>
<reference evidence="7 8" key="1">
    <citation type="submission" date="2018-09" db="EMBL/GenBank/DDBJ databases">
        <title>Genomic Encyclopedia of Archaeal and Bacterial Type Strains, Phase II (KMG-II): from individual species to whole genera.</title>
        <authorList>
            <person name="Goeker M."/>
        </authorList>
    </citation>
    <scope>NUCLEOTIDE SEQUENCE [LARGE SCALE GENOMIC DNA]</scope>
    <source>
        <strain evidence="7 8">DSM 27148</strain>
    </source>
</reference>
<dbReference type="PANTHER" id="PTHR30469">
    <property type="entry name" value="MULTIDRUG RESISTANCE PROTEIN MDTA"/>
    <property type="match status" value="1"/>
</dbReference>
<accession>A0A419W5M5</accession>
<protein>
    <submittedName>
        <fullName evidence="7">RND family efflux transporter MFP subunit</fullName>
    </submittedName>
</protein>
<evidence type="ECO:0000256" key="1">
    <source>
        <dbReference type="ARBA" id="ARBA00004196"/>
    </source>
</evidence>
<sequence>MSLKGIFCLPVIAVLAFYGCKSGGKNQDAKDNSQVVEVFHVSPVGVTRDINFSGNIEGNTTVRLGFMVAGKINRIAFEEGDHVHAGDMLASIDPESYQIAKVMADAKVDQTQDDYDRLSELYQRNSLSESDMVKITMALRAAKAQQQLQAKNLRDSKLFSPIDGILLKKEVEEGEIIDQGLPLFAVSDISKVKVNGAVPQMELRYIEMGSDAAVYVASVDSTFTGKVIEIGTLADAATRTFPVKIELDNPDLLIRPGMTAEISIETGKESEHIAIPASSILRDLDNSSYVFVADTVKQKAFKRLVSVGKIIGNEIEITSGLSTHDLVVTTGLSKLNSGSSIAIK</sequence>
<evidence type="ECO:0000313" key="8">
    <source>
        <dbReference type="Proteomes" id="UP000283387"/>
    </source>
</evidence>
<dbReference type="GO" id="GO:0015562">
    <property type="term" value="F:efflux transmembrane transporter activity"/>
    <property type="evidence" value="ECO:0007669"/>
    <property type="project" value="TreeGrafter"/>
</dbReference>
<dbReference type="Pfam" id="PF25954">
    <property type="entry name" value="Beta-barrel_RND_2"/>
    <property type="match status" value="1"/>
</dbReference>
<dbReference type="Gene3D" id="2.40.420.20">
    <property type="match status" value="1"/>
</dbReference>
<keyword evidence="3" id="KW-0813">Transport</keyword>
<dbReference type="GO" id="GO:1990281">
    <property type="term" value="C:efflux pump complex"/>
    <property type="evidence" value="ECO:0007669"/>
    <property type="project" value="TreeGrafter"/>
</dbReference>
<proteinExistence type="inferred from homology"/>
<evidence type="ECO:0000259" key="5">
    <source>
        <dbReference type="Pfam" id="PF25954"/>
    </source>
</evidence>
<dbReference type="FunFam" id="2.40.30.170:FF:000010">
    <property type="entry name" value="Efflux RND transporter periplasmic adaptor subunit"/>
    <property type="match status" value="1"/>
</dbReference>
<dbReference type="Gene3D" id="2.40.50.100">
    <property type="match status" value="1"/>
</dbReference>
<feature type="domain" description="Multidrug resistance protein MdtA-like barrel-sandwich hybrid" evidence="4">
    <location>
        <begin position="62"/>
        <end position="186"/>
    </location>
</feature>
<dbReference type="PROSITE" id="PS51257">
    <property type="entry name" value="PROKAR_LIPOPROTEIN"/>
    <property type="match status" value="1"/>
</dbReference>
<name>A0A419W5M5_9BACT</name>
<dbReference type="Proteomes" id="UP000283387">
    <property type="component" value="Unassembled WGS sequence"/>
</dbReference>
<dbReference type="InterPro" id="IPR058627">
    <property type="entry name" value="MdtA-like_C"/>
</dbReference>
<evidence type="ECO:0000259" key="6">
    <source>
        <dbReference type="Pfam" id="PF25967"/>
    </source>
</evidence>
<evidence type="ECO:0000313" key="7">
    <source>
        <dbReference type="EMBL" id="RKD90720.1"/>
    </source>
</evidence>
<feature type="domain" description="Multidrug resistance protein MdtA-like C-terminal permuted SH3" evidence="6">
    <location>
        <begin position="273"/>
        <end position="333"/>
    </location>
</feature>
<evidence type="ECO:0000256" key="3">
    <source>
        <dbReference type="ARBA" id="ARBA00022448"/>
    </source>
</evidence>
<organism evidence="7 8">
    <name type="scientific">Mangrovibacterium diazotrophicum</name>
    <dbReference type="NCBI Taxonomy" id="1261403"/>
    <lineage>
        <taxon>Bacteria</taxon>
        <taxon>Pseudomonadati</taxon>
        <taxon>Bacteroidota</taxon>
        <taxon>Bacteroidia</taxon>
        <taxon>Marinilabiliales</taxon>
        <taxon>Prolixibacteraceae</taxon>
        <taxon>Mangrovibacterium</taxon>
    </lineage>
</organism>
<dbReference type="RefSeq" id="WP_120272102.1">
    <property type="nucleotide sequence ID" value="NZ_RAPN01000001.1"/>
</dbReference>
<dbReference type="AlphaFoldDB" id="A0A419W5M5"/>
<dbReference type="Pfam" id="PF25967">
    <property type="entry name" value="RND-MFP_C"/>
    <property type="match status" value="1"/>
</dbReference>
<evidence type="ECO:0000256" key="2">
    <source>
        <dbReference type="ARBA" id="ARBA00009477"/>
    </source>
</evidence>
<comment type="subcellular location">
    <subcellularLocation>
        <location evidence="1">Cell envelope</location>
    </subcellularLocation>
</comment>
<keyword evidence="8" id="KW-1185">Reference proteome</keyword>
<comment type="caution">
    <text evidence="7">The sequence shown here is derived from an EMBL/GenBank/DDBJ whole genome shotgun (WGS) entry which is preliminary data.</text>
</comment>
<dbReference type="Pfam" id="PF25917">
    <property type="entry name" value="BSH_RND"/>
    <property type="match status" value="1"/>
</dbReference>
<gene>
    <name evidence="7" type="ORF">BC643_1063</name>
</gene>
<dbReference type="Gene3D" id="2.40.30.170">
    <property type="match status" value="1"/>
</dbReference>